<sequence length="85" mass="9884">MAYIECKVWHFQEDDDIDLKSRYEAMKAECTVDSIQSRKKQVGMSGFIFPIQGKDRLVSTNGDDLWLREAKIDMEKQGLTIYGDF</sequence>
<keyword evidence="2" id="KW-1185">Reference proteome</keyword>
<name>A0A9N9IDV5_FUNMO</name>
<organism evidence="1 2">
    <name type="scientific">Funneliformis mosseae</name>
    <name type="common">Endomycorrhizal fungus</name>
    <name type="synonym">Glomus mosseae</name>
    <dbReference type="NCBI Taxonomy" id="27381"/>
    <lineage>
        <taxon>Eukaryota</taxon>
        <taxon>Fungi</taxon>
        <taxon>Fungi incertae sedis</taxon>
        <taxon>Mucoromycota</taxon>
        <taxon>Glomeromycotina</taxon>
        <taxon>Glomeromycetes</taxon>
        <taxon>Glomerales</taxon>
        <taxon>Glomeraceae</taxon>
        <taxon>Funneliformis</taxon>
    </lineage>
</organism>
<evidence type="ECO:0000313" key="2">
    <source>
        <dbReference type="Proteomes" id="UP000789375"/>
    </source>
</evidence>
<dbReference type="AlphaFoldDB" id="A0A9N9IDV5"/>
<evidence type="ECO:0000313" key="1">
    <source>
        <dbReference type="EMBL" id="CAG8730781.1"/>
    </source>
</evidence>
<reference evidence="1" key="1">
    <citation type="submission" date="2021-06" db="EMBL/GenBank/DDBJ databases">
        <authorList>
            <person name="Kallberg Y."/>
            <person name="Tangrot J."/>
            <person name="Rosling A."/>
        </authorList>
    </citation>
    <scope>NUCLEOTIDE SEQUENCE</scope>
    <source>
        <strain evidence="1">87-6 pot B 2015</strain>
    </source>
</reference>
<proteinExistence type="predicted"/>
<accession>A0A9N9IDV5</accession>
<comment type="caution">
    <text evidence="1">The sequence shown here is derived from an EMBL/GenBank/DDBJ whole genome shotgun (WGS) entry which is preliminary data.</text>
</comment>
<gene>
    <name evidence="1" type="ORF">FMOSSE_LOCUS15639</name>
</gene>
<protein>
    <submittedName>
        <fullName evidence="1">2477_t:CDS:1</fullName>
    </submittedName>
</protein>
<dbReference type="EMBL" id="CAJVPP010016829">
    <property type="protein sequence ID" value="CAG8730781.1"/>
    <property type="molecule type" value="Genomic_DNA"/>
</dbReference>
<dbReference type="Proteomes" id="UP000789375">
    <property type="component" value="Unassembled WGS sequence"/>
</dbReference>
<feature type="non-terminal residue" evidence="1">
    <location>
        <position position="1"/>
    </location>
</feature>